<dbReference type="eggNOG" id="COG1051">
    <property type="taxonomic scope" value="Bacteria"/>
</dbReference>
<sequence>MANDYKWLKWISEIQAIAQAGLSYTTNEYDIERYVRLRAIAAEIAADHAENTVEEILERFTLEKGYTTPKVDVRAFILHKEKVLLVKERTDGLWSLPGGWADVNESPSETIIRETKEETGFDVSATKLLAFWDILKHDHPLQWPHIYKCVFHCQIIAGDAKENLEISEIDFFDIHDLPPLSLNRITEKQIQRLYELVSKPQDTEFD</sequence>
<name>A0A078L217_9GAMM</name>
<dbReference type="GO" id="GO:0016787">
    <property type="term" value="F:hydrolase activity"/>
    <property type="evidence" value="ECO:0007669"/>
    <property type="project" value="UniProtKB-KW"/>
</dbReference>
<dbReference type="PANTHER" id="PTHR43736:SF1">
    <property type="entry name" value="DIHYDRONEOPTERIN TRIPHOSPHATE DIPHOSPHATASE"/>
    <property type="match status" value="1"/>
</dbReference>
<dbReference type="InterPro" id="IPR000086">
    <property type="entry name" value="NUDIX_hydrolase_dom"/>
</dbReference>
<keyword evidence="6" id="KW-1185">Reference proteome</keyword>
<evidence type="ECO:0000256" key="1">
    <source>
        <dbReference type="ARBA" id="ARBA00001946"/>
    </source>
</evidence>
<dbReference type="Gene3D" id="6.10.250.1120">
    <property type="match status" value="1"/>
</dbReference>
<comment type="cofactor">
    <cofactor evidence="1">
        <name>Mg(2+)</name>
        <dbReference type="ChEBI" id="CHEBI:18420"/>
    </cofactor>
</comment>
<gene>
    <name evidence="5" type="ORF">BN59_03549</name>
</gene>
<dbReference type="RefSeq" id="WP_044012424.1">
    <property type="nucleotide sequence ID" value="NZ_CCVW01000004.1"/>
</dbReference>
<evidence type="ECO:0000256" key="2">
    <source>
        <dbReference type="ARBA" id="ARBA00022801"/>
    </source>
</evidence>
<dbReference type="PROSITE" id="PS00893">
    <property type="entry name" value="NUDIX_BOX"/>
    <property type="match status" value="1"/>
</dbReference>
<keyword evidence="5" id="KW-0808">Transferase</keyword>
<proteinExistence type="inferred from homology"/>
<organism evidence="5 6">
    <name type="scientific">Legionella massiliensis</name>
    <dbReference type="NCBI Taxonomy" id="1034943"/>
    <lineage>
        <taxon>Bacteria</taxon>
        <taxon>Pseudomonadati</taxon>
        <taxon>Pseudomonadota</taxon>
        <taxon>Gammaproteobacteria</taxon>
        <taxon>Legionellales</taxon>
        <taxon>Legionellaceae</taxon>
        <taxon>Legionella</taxon>
    </lineage>
</organism>
<evidence type="ECO:0000256" key="3">
    <source>
        <dbReference type="RuleBase" id="RU003476"/>
    </source>
</evidence>
<dbReference type="Pfam" id="PF12535">
    <property type="entry name" value="Nudix_N"/>
    <property type="match status" value="1"/>
</dbReference>
<accession>A0A078L217</accession>
<dbReference type="CDD" id="cd04672">
    <property type="entry name" value="NUDIX_CDP-Chase_like"/>
    <property type="match status" value="1"/>
</dbReference>
<dbReference type="OrthoDB" id="9804442at2"/>
<keyword evidence="5" id="KW-0548">Nucleotidyltransferase</keyword>
<dbReference type="AlphaFoldDB" id="A0A078L217"/>
<dbReference type="PRINTS" id="PR00502">
    <property type="entry name" value="NUDIXFAMILY"/>
</dbReference>
<evidence type="ECO:0000313" key="5">
    <source>
        <dbReference type="EMBL" id="CDZ79231.1"/>
    </source>
</evidence>
<dbReference type="GO" id="GO:0016779">
    <property type="term" value="F:nucleotidyltransferase activity"/>
    <property type="evidence" value="ECO:0007669"/>
    <property type="project" value="UniProtKB-KW"/>
</dbReference>
<dbReference type="SUPFAM" id="SSF55811">
    <property type="entry name" value="Nudix"/>
    <property type="match status" value="1"/>
</dbReference>
<feature type="domain" description="Nudix hydrolase" evidence="4">
    <location>
        <begin position="68"/>
        <end position="194"/>
    </location>
</feature>
<dbReference type="PROSITE" id="PS51462">
    <property type="entry name" value="NUDIX"/>
    <property type="match status" value="1"/>
</dbReference>
<dbReference type="EMBL" id="CCSB01000004">
    <property type="protein sequence ID" value="CDZ79231.1"/>
    <property type="molecule type" value="Genomic_DNA"/>
</dbReference>
<keyword evidence="2 3" id="KW-0378">Hydrolase</keyword>
<evidence type="ECO:0000259" key="4">
    <source>
        <dbReference type="PROSITE" id="PS51462"/>
    </source>
</evidence>
<dbReference type="Pfam" id="PF00293">
    <property type="entry name" value="NUDIX"/>
    <property type="match status" value="1"/>
</dbReference>
<dbReference type="InterPro" id="IPR059176">
    <property type="entry name" value="UDP-X_N"/>
</dbReference>
<dbReference type="InterPro" id="IPR020084">
    <property type="entry name" value="NUDIX_hydrolase_CS"/>
</dbReference>
<protein>
    <submittedName>
        <fullName evidence="5">Bifunctional nicotinamide mononucleotide adenylyltransferase/ADP-ribose pyrophosphatase</fullName>
    </submittedName>
</protein>
<dbReference type="Gene3D" id="3.90.79.10">
    <property type="entry name" value="Nucleoside Triphosphate Pyrophosphohydrolase"/>
    <property type="match status" value="1"/>
</dbReference>
<reference evidence="5 6" key="1">
    <citation type="submission" date="2014-06" db="EMBL/GenBank/DDBJ databases">
        <authorList>
            <person name="Urmite Genomes Urmite Genomes"/>
        </authorList>
    </citation>
    <scope>NUCLEOTIDE SEQUENCE [LARGE SCALE GENOMIC DNA]</scope>
</reference>
<dbReference type="InterPro" id="IPR015797">
    <property type="entry name" value="NUDIX_hydrolase-like_dom_sf"/>
</dbReference>
<evidence type="ECO:0000313" key="6">
    <source>
        <dbReference type="Proteomes" id="UP000044071"/>
    </source>
</evidence>
<dbReference type="PANTHER" id="PTHR43736">
    <property type="entry name" value="ADP-RIBOSE PYROPHOSPHATASE"/>
    <property type="match status" value="1"/>
</dbReference>
<dbReference type="Proteomes" id="UP000044071">
    <property type="component" value="Unassembled WGS sequence"/>
</dbReference>
<dbReference type="STRING" id="1034943.BN59_03549"/>
<dbReference type="InterPro" id="IPR020476">
    <property type="entry name" value="Nudix_hydrolase"/>
</dbReference>
<comment type="similarity">
    <text evidence="3">Belongs to the Nudix hydrolase family.</text>
</comment>